<sequence>MAGDFFASDLDGTFFDNQREYDVDRFKTLVQIINSQDNHFVLATGRDMIMLKKSFAPVWGQVDIVANNGAVVIAANGTVLQEAVIPIIIMEKVMQVISKMHLEKGVIFVGLNHKFMLRKHRNLNHQKNTFQREDQVSYFVEQVNEIHDRIVKLTFGVETQAVPALIELIQNQVGSSVYVTTSGYGSIDVIAATVNKAQGLQILAQYYQQDQPWIMAFGDGLNDLEMLKIAQMPYAMSNGDPVIVEQFPPAMADNQHSGVIKTIEKYLQKKQTNK</sequence>
<name>A0A7H1MLT0_9LACO</name>
<dbReference type="Gene3D" id="3.40.50.1000">
    <property type="entry name" value="HAD superfamily/HAD-like"/>
    <property type="match status" value="1"/>
</dbReference>
<dbReference type="PANTHER" id="PTHR10000:SF53">
    <property type="entry name" value="5-AMINO-6-(5-PHOSPHO-D-RIBITYLAMINO)URACIL PHOSPHATASE YBJI-RELATED"/>
    <property type="match status" value="1"/>
</dbReference>
<dbReference type="GO" id="GO:0016791">
    <property type="term" value="F:phosphatase activity"/>
    <property type="evidence" value="ECO:0007669"/>
    <property type="project" value="TreeGrafter"/>
</dbReference>
<evidence type="ECO:0000313" key="2">
    <source>
        <dbReference type="Proteomes" id="UP000516446"/>
    </source>
</evidence>
<dbReference type="Pfam" id="PF08282">
    <property type="entry name" value="Hydrolase_3"/>
    <property type="match status" value="1"/>
</dbReference>
<dbReference type="SUPFAM" id="SSF56784">
    <property type="entry name" value="HAD-like"/>
    <property type="match status" value="1"/>
</dbReference>
<dbReference type="InterPro" id="IPR023214">
    <property type="entry name" value="HAD_sf"/>
</dbReference>
<dbReference type="PROSITE" id="PS01229">
    <property type="entry name" value="COF_2"/>
    <property type="match status" value="1"/>
</dbReference>
<evidence type="ECO:0000313" key="1">
    <source>
        <dbReference type="EMBL" id="QNT64416.1"/>
    </source>
</evidence>
<dbReference type="NCBIfam" id="TIGR01484">
    <property type="entry name" value="HAD-SF-IIB"/>
    <property type="match status" value="1"/>
</dbReference>
<gene>
    <name evidence="1" type="ORF">FY536_03555</name>
</gene>
<dbReference type="EMBL" id="CP043431">
    <property type="protein sequence ID" value="QNT64416.1"/>
    <property type="molecule type" value="Genomic_DNA"/>
</dbReference>
<dbReference type="AlphaFoldDB" id="A0A7H1MLT0"/>
<reference evidence="1 2" key="1">
    <citation type="submission" date="2019-08" db="EMBL/GenBank/DDBJ databases">
        <authorList>
            <person name="Chang H.C."/>
            <person name="Mun S.Y."/>
        </authorList>
    </citation>
    <scope>NUCLEOTIDE SEQUENCE [LARGE SCALE GENOMIC DNA]</scope>
    <source>
        <strain evidence="1 2">SK</strain>
    </source>
</reference>
<proteinExistence type="predicted"/>
<dbReference type="RefSeq" id="WP_104914563.1">
    <property type="nucleotide sequence ID" value="NZ_CP026847.1"/>
</dbReference>
<accession>A0A7H1MLT0</accession>
<dbReference type="InterPro" id="IPR036412">
    <property type="entry name" value="HAD-like_sf"/>
</dbReference>
<dbReference type="GO" id="GO:0005829">
    <property type="term" value="C:cytosol"/>
    <property type="evidence" value="ECO:0007669"/>
    <property type="project" value="TreeGrafter"/>
</dbReference>
<keyword evidence="1" id="KW-0378">Hydrolase</keyword>
<organism evidence="1 2">
    <name type="scientific">Weissella koreensis</name>
    <dbReference type="NCBI Taxonomy" id="165096"/>
    <lineage>
        <taxon>Bacteria</taxon>
        <taxon>Bacillati</taxon>
        <taxon>Bacillota</taxon>
        <taxon>Bacilli</taxon>
        <taxon>Lactobacillales</taxon>
        <taxon>Lactobacillaceae</taxon>
        <taxon>Weissella</taxon>
    </lineage>
</organism>
<dbReference type="Proteomes" id="UP000516446">
    <property type="component" value="Chromosome"/>
</dbReference>
<dbReference type="InterPro" id="IPR006379">
    <property type="entry name" value="HAD-SF_hydro_IIB"/>
</dbReference>
<protein>
    <submittedName>
        <fullName evidence="1">HAD-IIB family hydrolase</fullName>
    </submittedName>
</protein>
<keyword evidence="2" id="KW-1185">Reference proteome</keyword>
<dbReference type="GO" id="GO:0000287">
    <property type="term" value="F:magnesium ion binding"/>
    <property type="evidence" value="ECO:0007669"/>
    <property type="project" value="TreeGrafter"/>
</dbReference>
<dbReference type="PANTHER" id="PTHR10000">
    <property type="entry name" value="PHOSPHOSERINE PHOSPHATASE"/>
    <property type="match status" value="1"/>
</dbReference>
<dbReference type="Gene3D" id="3.30.1240.10">
    <property type="match status" value="1"/>
</dbReference>